<dbReference type="RefSeq" id="WP_130557370.1">
    <property type="nucleotide sequence ID" value="NZ_AP028947.1"/>
</dbReference>
<feature type="transmembrane region" description="Helical" evidence="1">
    <location>
        <begin position="316"/>
        <end position="334"/>
    </location>
</feature>
<dbReference type="PANTHER" id="PTHR23028:SF53">
    <property type="entry name" value="ACYL_TRANSF_3 DOMAIN-CONTAINING PROTEIN"/>
    <property type="match status" value="1"/>
</dbReference>
<sequence>MSRNSTIDLLKALASQVIVMHHLLLYTPMSPALRAEWPALLGFIADEGRYVVQIFLVIGGFLASQSLFNMLKQGRVVAPWKLLKKRYVRLAKPFWVAIAVAVLLSWLAGKIAVHEEVSDLPDLMQLLAHVFLLHDVVGVEALSAGVWYVAIDLQLFAVMVLMSWLSQRLGNVSWIQPEYTLLLLAGAMAVSSLWWWNLHAGHDEWAWYFFGSYGLGVIAYWAQREGKAGLGSALILGLLSLALWIDWRERLLLTGLTALLLLNSYHLEQLLANLVRGPVRWLGDISYSVFLIHYGIAVFASSVVIALDHQGMSSNLLAFVVTWAVSILAGWVLYRLVEQGGA</sequence>
<dbReference type="GO" id="GO:0000271">
    <property type="term" value="P:polysaccharide biosynthetic process"/>
    <property type="evidence" value="ECO:0007669"/>
    <property type="project" value="TreeGrafter"/>
</dbReference>
<dbReference type="Pfam" id="PF01757">
    <property type="entry name" value="Acyl_transf_3"/>
    <property type="match status" value="1"/>
</dbReference>
<keyword evidence="1" id="KW-1133">Transmembrane helix</keyword>
<dbReference type="InterPro" id="IPR002656">
    <property type="entry name" value="Acyl_transf_3_dom"/>
</dbReference>
<feature type="transmembrane region" description="Helical" evidence="1">
    <location>
        <begin position="146"/>
        <end position="167"/>
    </location>
</feature>
<feature type="transmembrane region" description="Helical" evidence="1">
    <location>
        <begin position="12"/>
        <end position="30"/>
    </location>
</feature>
<gene>
    <name evidence="3" type="ORF">RGQ30_30660</name>
</gene>
<dbReference type="AlphaFoldDB" id="A0AA86MFT2"/>
<accession>A0AA86MFT2</accession>
<protein>
    <recommendedName>
        <fullName evidence="2">Acyltransferase 3 domain-containing protein</fullName>
    </recommendedName>
</protein>
<feature type="transmembrane region" description="Helical" evidence="1">
    <location>
        <begin position="287"/>
        <end position="307"/>
    </location>
</feature>
<proteinExistence type="predicted"/>
<feature type="transmembrane region" description="Helical" evidence="1">
    <location>
        <begin position="92"/>
        <end position="111"/>
    </location>
</feature>
<evidence type="ECO:0000313" key="3">
    <source>
        <dbReference type="EMBL" id="BET27565.1"/>
    </source>
</evidence>
<feature type="domain" description="Acyltransferase 3" evidence="2">
    <location>
        <begin position="6"/>
        <end position="335"/>
    </location>
</feature>
<dbReference type="KEGG" id="lto:RGQ30_30660"/>
<feature type="transmembrane region" description="Helical" evidence="1">
    <location>
        <begin position="50"/>
        <end position="71"/>
    </location>
</feature>
<feature type="transmembrane region" description="Helical" evidence="1">
    <location>
        <begin position="179"/>
        <end position="198"/>
    </location>
</feature>
<evidence type="ECO:0000313" key="4">
    <source>
        <dbReference type="Proteomes" id="UP001329151"/>
    </source>
</evidence>
<dbReference type="EMBL" id="AP028947">
    <property type="protein sequence ID" value="BET27565.1"/>
    <property type="molecule type" value="Genomic_DNA"/>
</dbReference>
<feature type="transmembrane region" description="Helical" evidence="1">
    <location>
        <begin position="228"/>
        <end position="244"/>
    </location>
</feature>
<dbReference type="GO" id="GO:0016747">
    <property type="term" value="F:acyltransferase activity, transferring groups other than amino-acyl groups"/>
    <property type="evidence" value="ECO:0007669"/>
    <property type="project" value="InterPro"/>
</dbReference>
<keyword evidence="4" id="KW-1185">Reference proteome</keyword>
<dbReference type="InterPro" id="IPR050879">
    <property type="entry name" value="Acyltransferase_3"/>
</dbReference>
<evidence type="ECO:0000256" key="1">
    <source>
        <dbReference type="SAM" id="Phobius"/>
    </source>
</evidence>
<name>A0AA86MFT2_9BURK</name>
<reference evidence="3 4" key="1">
    <citation type="submission" date="2023-10" db="EMBL/GenBank/DDBJ databases">
        <title>Complete Genome Sequence of Limnobacter thiooxidans CS-K2T, Isolated from freshwater lake sediments in Bavaria, Germany.</title>
        <authorList>
            <person name="Naruki M."/>
            <person name="Watanabe A."/>
            <person name="Warashina T."/>
            <person name="Morita T."/>
            <person name="Arakawa K."/>
        </authorList>
    </citation>
    <scope>NUCLEOTIDE SEQUENCE [LARGE SCALE GENOMIC DNA]</scope>
    <source>
        <strain evidence="3 4">CS-K2</strain>
    </source>
</reference>
<dbReference type="PANTHER" id="PTHR23028">
    <property type="entry name" value="ACETYLTRANSFERASE"/>
    <property type="match status" value="1"/>
</dbReference>
<dbReference type="Proteomes" id="UP001329151">
    <property type="component" value="Chromosome"/>
</dbReference>
<keyword evidence="1" id="KW-0472">Membrane</keyword>
<feature type="transmembrane region" description="Helical" evidence="1">
    <location>
        <begin position="205"/>
        <end position="222"/>
    </location>
</feature>
<evidence type="ECO:0000259" key="2">
    <source>
        <dbReference type="Pfam" id="PF01757"/>
    </source>
</evidence>
<keyword evidence="1" id="KW-0812">Transmembrane</keyword>
<organism evidence="3 4">
    <name type="scientific">Limnobacter thiooxidans</name>
    <dbReference type="NCBI Taxonomy" id="131080"/>
    <lineage>
        <taxon>Bacteria</taxon>
        <taxon>Pseudomonadati</taxon>
        <taxon>Pseudomonadota</taxon>
        <taxon>Betaproteobacteria</taxon>
        <taxon>Burkholderiales</taxon>
        <taxon>Burkholderiaceae</taxon>
        <taxon>Limnobacter</taxon>
    </lineage>
</organism>
<dbReference type="GO" id="GO:0016020">
    <property type="term" value="C:membrane"/>
    <property type="evidence" value="ECO:0007669"/>
    <property type="project" value="TreeGrafter"/>
</dbReference>